<accession>X1H4A2</accession>
<keyword evidence="1" id="KW-1133">Transmembrane helix</keyword>
<keyword evidence="1" id="KW-0472">Membrane</keyword>
<keyword evidence="1" id="KW-0812">Transmembrane</keyword>
<protein>
    <submittedName>
        <fullName evidence="2">Uncharacterized protein</fullName>
    </submittedName>
</protein>
<reference evidence="2" key="1">
    <citation type="journal article" date="2014" name="Front. Microbiol.">
        <title>High frequency of phylogenetically diverse reductive dehalogenase-homologous genes in deep subseafloor sedimentary metagenomes.</title>
        <authorList>
            <person name="Kawai M."/>
            <person name="Futagami T."/>
            <person name="Toyoda A."/>
            <person name="Takaki Y."/>
            <person name="Nishi S."/>
            <person name="Hori S."/>
            <person name="Arai W."/>
            <person name="Tsubouchi T."/>
            <person name="Morono Y."/>
            <person name="Uchiyama I."/>
            <person name="Ito T."/>
            <person name="Fujiyama A."/>
            <person name="Inagaki F."/>
            <person name="Takami H."/>
        </authorList>
    </citation>
    <scope>NUCLEOTIDE SEQUENCE</scope>
    <source>
        <strain evidence="2">Expedition CK06-06</strain>
    </source>
</reference>
<feature type="non-terminal residue" evidence="2">
    <location>
        <position position="1"/>
    </location>
</feature>
<evidence type="ECO:0000313" key="2">
    <source>
        <dbReference type="EMBL" id="GAH48684.1"/>
    </source>
</evidence>
<name>X1H4A2_9ZZZZ</name>
<gene>
    <name evidence="2" type="ORF">S03H2_39393</name>
</gene>
<dbReference type="EMBL" id="BARU01024348">
    <property type="protein sequence ID" value="GAH48684.1"/>
    <property type="molecule type" value="Genomic_DNA"/>
</dbReference>
<evidence type="ECO:0000256" key="1">
    <source>
        <dbReference type="SAM" id="Phobius"/>
    </source>
</evidence>
<sequence length="82" mass="9735">IQTALQPLFYFLSLIFALVTVHFFNVMILEYVKNPAMVDIMTTLGRVIYLVIFLSIAWYMFIIVKHSLDQKRIRKEKMYNGD</sequence>
<feature type="transmembrane region" description="Helical" evidence="1">
    <location>
        <begin position="48"/>
        <end position="68"/>
    </location>
</feature>
<comment type="caution">
    <text evidence="2">The sequence shown here is derived from an EMBL/GenBank/DDBJ whole genome shotgun (WGS) entry which is preliminary data.</text>
</comment>
<feature type="transmembrane region" description="Helical" evidence="1">
    <location>
        <begin position="7"/>
        <end position="28"/>
    </location>
</feature>
<organism evidence="2">
    <name type="scientific">marine sediment metagenome</name>
    <dbReference type="NCBI Taxonomy" id="412755"/>
    <lineage>
        <taxon>unclassified sequences</taxon>
        <taxon>metagenomes</taxon>
        <taxon>ecological metagenomes</taxon>
    </lineage>
</organism>
<proteinExistence type="predicted"/>
<dbReference type="AlphaFoldDB" id="X1H4A2"/>